<dbReference type="EMBL" id="PSZP01000035">
    <property type="protein sequence ID" value="TCG10545.1"/>
    <property type="molecule type" value="Genomic_DNA"/>
</dbReference>
<feature type="transmembrane region" description="Helical" evidence="8">
    <location>
        <begin position="281"/>
        <end position="303"/>
    </location>
</feature>
<evidence type="ECO:0000256" key="6">
    <source>
        <dbReference type="ARBA" id="ARBA00022989"/>
    </source>
</evidence>
<dbReference type="GO" id="GO:0005524">
    <property type="term" value="F:ATP binding"/>
    <property type="evidence" value="ECO:0007669"/>
    <property type="project" value="UniProtKB-KW"/>
</dbReference>
<dbReference type="PANTHER" id="PTHR24221">
    <property type="entry name" value="ATP-BINDING CASSETTE SUB-FAMILY B"/>
    <property type="match status" value="1"/>
</dbReference>
<evidence type="ECO:0000256" key="8">
    <source>
        <dbReference type="SAM" id="Phobius"/>
    </source>
</evidence>
<dbReference type="SMART" id="SM00382">
    <property type="entry name" value="AAA"/>
    <property type="match status" value="1"/>
</dbReference>
<dbReference type="CDD" id="cd03228">
    <property type="entry name" value="ABCC_MRP_Like"/>
    <property type="match status" value="1"/>
</dbReference>
<evidence type="ECO:0000256" key="1">
    <source>
        <dbReference type="ARBA" id="ARBA00004651"/>
    </source>
</evidence>
<feature type="transmembrane region" description="Helical" evidence="8">
    <location>
        <begin position="253"/>
        <end position="275"/>
    </location>
</feature>
<reference evidence="11 12" key="1">
    <citation type="submission" date="2018-02" db="EMBL/GenBank/DDBJ databases">
        <title>Mycoplasma marinum and Mycoplasma todarodis sp. nov., moderately halophilic and psychrotolerant mycoplasmas isolated from cephalopods.</title>
        <authorList>
            <person name="Viver T."/>
        </authorList>
    </citation>
    <scope>NUCLEOTIDE SEQUENCE [LARGE SCALE GENOMIC DNA]</scope>
    <source>
        <strain evidence="11 12">5H</strain>
    </source>
</reference>
<keyword evidence="5" id="KW-0067">ATP-binding</keyword>
<dbReference type="InterPro" id="IPR039421">
    <property type="entry name" value="Type_1_exporter"/>
</dbReference>
<dbReference type="InterPro" id="IPR003593">
    <property type="entry name" value="AAA+_ATPase"/>
</dbReference>
<comment type="subcellular location">
    <subcellularLocation>
        <location evidence="1">Cell membrane</location>
        <topology evidence="1">Multi-pass membrane protein</topology>
    </subcellularLocation>
</comment>
<keyword evidence="7 8" id="KW-0472">Membrane</keyword>
<dbReference type="SUPFAM" id="SSF52540">
    <property type="entry name" value="P-loop containing nucleoside triphosphate hydrolases"/>
    <property type="match status" value="1"/>
</dbReference>
<accession>A0A4R0XNL4</accession>
<feature type="transmembrane region" description="Helical" evidence="8">
    <location>
        <begin position="142"/>
        <end position="160"/>
    </location>
</feature>
<comment type="similarity">
    <text evidence="2">Belongs to the ABC transporter superfamily.</text>
</comment>
<organism evidence="11 12">
    <name type="scientific">Mycoplasma todarodis</name>
    <dbReference type="NCBI Taxonomy" id="1937191"/>
    <lineage>
        <taxon>Bacteria</taxon>
        <taxon>Bacillati</taxon>
        <taxon>Mycoplasmatota</taxon>
        <taxon>Mollicutes</taxon>
        <taxon>Mycoplasmataceae</taxon>
        <taxon>Mycoplasma</taxon>
    </lineage>
</organism>
<dbReference type="Pfam" id="PF00664">
    <property type="entry name" value="ABC_membrane"/>
    <property type="match status" value="1"/>
</dbReference>
<dbReference type="Gene3D" id="1.20.1560.10">
    <property type="entry name" value="ABC transporter type 1, transmembrane domain"/>
    <property type="match status" value="1"/>
</dbReference>
<feature type="transmembrane region" description="Helical" evidence="8">
    <location>
        <begin position="166"/>
        <end position="185"/>
    </location>
</feature>
<dbReference type="InterPro" id="IPR003439">
    <property type="entry name" value="ABC_transporter-like_ATP-bd"/>
</dbReference>
<protein>
    <recommendedName>
        <fullName evidence="13">ABC transporter ATP-binding protein</fullName>
    </recommendedName>
</protein>
<sequence>MQKRGWSMTRKLPSRINLRTLKKMPFTTFITALTTMIGATLQGIIPYIFAKITHYAIEKNEELLNKWLIIISIISVVLIFAIVFQMIAAEKFKNKIITILRIDYSKNIYSKNITEFSEGGKGVHWDNLTNTLDQISKDYFDGFRMIIWSISTLVATFLSIALLNIYLGLSLVVVCIIARVFLIIFDKKLKKKTQAQAEMRKKYSTELNDLTNGAETLFWNNKTEAFEKRIDNSNLNIQNANISYAKTHKWFEFVNEFISVVISFGVLIVMAIFVFKVDHTIVSIFIGVLIAETSLQVALNKMIKPIISIRRTKPLRENPDYIWEEHKKTQQDTFAFAKDIKVKDINFNYGEKEVLKNVSFNIKKGEKIAIVGKSGTGKSTLLKLMLKQIKAESGSIKIDGNNIDSLSEEEYLNNIAYANNHNLVINDTFKNNMLLFGGKKVNFKELKEIFNLDFIKNKNNMISKDELSTGQQQRVNLARIWVNKKPIVVLDECFGNLDKENADSILQKILQEDITVLLISHHLTPKQTKMFDSVIKL</sequence>
<evidence type="ECO:0000313" key="12">
    <source>
        <dbReference type="Proteomes" id="UP000291072"/>
    </source>
</evidence>
<dbReference type="GO" id="GO:0016887">
    <property type="term" value="F:ATP hydrolysis activity"/>
    <property type="evidence" value="ECO:0007669"/>
    <property type="project" value="InterPro"/>
</dbReference>
<evidence type="ECO:0000256" key="3">
    <source>
        <dbReference type="ARBA" id="ARBA00022692"/>
    </source>
</evidence>
<evidence type="ECO:0000313" key="11">
    <source>
        <dbReference type="EMBL" id="TCG10545.1"/>
    </source>
</evidence>
<evidence type="ECO:0000259" key="10">
    <source>
        <dbReference type="PROSITE" id="PS50929"/>
    </source>
</evidence>
<keyword evidence="6 8" id="KW-1133">Transmembrane helix</keyword>
<evidence type="ECO:0008006" key="13">
    <source>
        <dbReference type="Google" id="ProtNLM"/>
    </source>
</evidence>
<gene>
    <name evidence="11" type="ORF">C4B25_03785</name>
</gene>
<keyword evidence="12" id="KW-1185">Reference proteome</keyword>
<dbReference type="GO" id="GO:0034040">
    <property type="term" value="F:ATPase-coupled lipid transmembrane transporter activity"/>
    <property type="evidence" value="ECO:0007669"/>
    <property type="project" value="TreeGrafter"/>
</dbReference>
<keyword evidence="4" id="KW-0547">Nucleotide-binding</keyword>
<feature type="transmembrane region" description="Helical" evidence="8">
    <location>
        <begin position="67"/>
        <end position="88"/>
    </location>
</feature>
<proteinExistence type="inferred from homology"/>
<dbReference type="PROSITE" id="PS50929">
    <property type="entry name" value="ABC_TM1F"/>
    <property type="match status" value="1"/>
</dbReference>
<evidence type="ECO:0000259" key="9">
    <source>
        <dbReference type="PROSITE" id="PS50893"/>
    </source>
</evidence>
<dbReference type="Pfam" id="PF00005">
    <property type="entry name" value="ABC_tran"/>
    <property type="match status" value="1"/>
</dbReference>
<dbReference type="GO" id="GO:0005886">
    <property type="term" value="C:plasma membrane"/>
    <property type="evidence" value="ECO:0007669"/>
    <property type="project" value="UniProtKB-SubCell"/>
</dbReference>
<dbReference type="PANTHER" id="PTHR24221:SF654">
    <property type="entry name" value="ATP-BINDING CASSETTE SUB-FAMILY B MEMBER 6"/>
    <property type="match status" value="1"/>
</dbReference>
<dbReference type="PROSITE" id="PS50893">
    <property type="entry name" value="ABC_TRANSPORTER_2"/>
    <property type="match status" value="1"/>
</dbReference>
<feature type="domain" description="ABC transporter" evidence="9">
    <location>
        <begin position="340"/>
        <end position="536"/>
    </location>
</feature>
<comment type="caution">
    <text evidence="11">The sequence shown here is derived from an EMBL/GenBank/DDBJ whole genome shotgun (WGS) entry which is preliminary data.</text>
</comment>
<feature type="domain" description="ABC transmembrane type-1" evidence="10">
    <location>
        <begin position="29"/>
        <end position="276"/>
    </location>
</feature>
<dbReference type="GO" id="GO:0140359">
    <property type="term" value="F:ABC-type transporter activity"/>
    <property type="evidence" value="ECO:0007669"/>
    <property type="project" value="InterPro"/>
</dbReference>
<evidence type="ECO:0000256" key="4">
    <source>
        <dbReference type="ARBA" id="ARBA00022741"/>
    </source>
</evidence>
<evidence type="ECO:0000256" key="5">
    <source>
        <dbReference type="ARBA" id="ARBA00022840"/>
    </source>
</evidence>
<name>A0A4R0XNL4_9MOLU</name>
<dbReference type="InterPro" id="IPR036640">
    <property type="entry name" value="ABC1_TM_sf"/>
</dbReference>
<evidence type="ECO:0000256" key="7">
    <source>
        <dbReference type="ARBA" id="ARBA00023136"/>
    </source>
</evidence>
<dbReference type="Proteomes" id="UP000291072">
    <property type="component" value="Unassembled WGS sequence"/>
</dbReference>
<dbReference type="SUPFAM" id="SSF90123">
    <property type="entry name" value="ABC transporter transmembrane region"/>
    <property type="match status" value="1"/>
</dbReference>
<dbReference type="OrthoDB" id="400069at2"/>
<keyword evidence="3 8" id="KW-0812">Transmembrane</keyword>
<dbReference type="InterPro" id="IPR027417">
    <property type="entry name" value="P-loop_NTPase"/>
</dbReference>
<dbReference type="InterPro" id="IPR011527">
    <property type="entry name" value="ABC1_TM_dom"/>
</dbReference>
<evidence type="ECO:0000256" key="2">
    <source>
        <dbReference type="ARBA" id="ARBA00005417"/>
    </source>
</evidence>
<dbReference type="AlphaFoldDB" id="A0A4R0XNL4"/>
<dbReference type="Gene3D" id="3.40.50.300">
    <property type="entry name" value="P-loop containing nucleotide triphosphate hydrolases"/>
    <property type="match status" value="1"/>
</dbReference>